<dbReference type="PANTHER" id="PTHR15493">
    <property type="entry name" value="F-BOX ONLY PROTEIN 5 AND 43"/>
    <property type="match status" value="1"/>
</dbReference>
<dbReference type="Gene3D" id="1.20.1280.50">
    <property type="match status" value="1"/>
</dbReference>
<protein>
    <recommendedName>
        <fullName evidence="2">F-box domain-containing protein</fullName>
    </recommendedName>
</protein>
<proteinExistence type="predicted"/>
<feature type="region of interest" description="Disordered" evidence="1">
    <location>
        <begin position="272"/>
        <end position="295"/>
    </location>
</feature>
<evidence type="ECO:0000313" key="4">
    <source>
        <dbReference type="Proteomes" id="UP001152759"/>
    </source>
</evidence>
<dbReference type="AlphaFoldDB" id="A0A9P0A167"/>
<gene>
    <name evidence="3" type="ORF">BEMITA_LOCUS808</name>
</gene>
<feature type="compositionally biased region" description="Polar residues" evidence="1">
    <location>
        <begin position="27"/>
        <end position="45"/>
    </location>
</feature>
<feature type="compositionally biased region" description="Polar residues" evidence="1">
    <location>
        <begin position="124"/>
        <end position="133"/>
    </location>
</feature>
<dbReference type="InterPro" id="IPR001810">
    <property type="entry name" value="F-box_dom"/>
</dbReference>
<feature type="domain" description="F-box" evidence="2">
    <location>
        <begin position="180"/>
        <end position="227"/>
    </location>
</feature>
<feature type="region of interest" description="Disordered" evidence="1">
    <location>
        <begin position="114"/>
        <end position="133"/>
    </location>
</feature>
<dbReference type="KEGG" id="btab:109041129"/>
<dbReference type="CDD" id="cd22086">
    <property type="entry name" value="F-box_EMI"/>
    <property type="match status" value="1"/>
</dbReference>
<dbReference type="InterPro" id="IPR036047">
    <property type="entry name" value="F-box-like_dom_sf"/>
</dbReference>
<dbReference type="GO" id="GO:0005634">
    <property type="term" value="C:nucleus"/>
    <property type="evidence" value="ECO:0007669"/>
    <property type="project" value="TreeGrafter"/>
</dbReference>
<organism evidence="3 4">
    <name type="scientific">Bemisia tabaci</name>
    <name type="common">Sweetpotato whitefly</name>
    <name type="synonym">Aleurodes tabaci</name>
    <dbReference type="NCBI Taxonomy" id="7038"/>
    <lineage>
        <taxon>Eukaryota</taxon>
        <taxon>Metazoa</taxon>
        <taxon>Ecdysozoa</taxon>
        <taxon>Arthropoda</taxon>
        <taxon>Hexapoda</taxon>
        <taxon>Insecta</taxon>
        <taxon>Pterygota</taxon>
        <taxon>Neoptera</taxon>
        <taxon>Paraneoptera</taxon>
        <taxon>Hemiptera</taxon>
        <taxon>Sternorrhyncha</taxon>
        <taxon>Aleyrodoidea</taxon>
        <taxon>Aleyrodidae</taxon>
        <taxon>Aleyrodinae</taxon>
        <taxon>Bemisia</taxon>
    </lineage>
</organism>
<evidence type="ECO:0000256" key="1">
    <source>
        <dbReference type="SAM" id="MobiDB-lite"/>
    </source>
</evidence>
<accession>A0A9P0A167</accession>
<dbReference type="GO" id="GO:0007088">
    <property type="term" value="P:regulation of mitotic nuclear division"/>
    <property type="evidence" value="ECO:0007669"/>
    <property type="project" value="InterPro"/>
</dbReference>
<feature type="region of interest" description="Disordered" evidence="1">
    <location>
        <begin position="22"/>
        <end position="45"/>
    </location>
</feature>
<reference evidence="3" key="1">
    <citation type="submission" date="2021-12" db="EMBL/GenBank/DDBJ databases">
        <authorList>
            <person name="King R."/>
        </authorList>
    </citation>
    <scope>NUCLEOTIDE SEQUENCE</scope>
</reference>
<keyword evidence="4" id="KW-1185">Reference proteome</keyword>
<dbReference type="EMBL" id="OU963862">
    <property type="protein sequence ID" value="CAH0381130.1"/>
    <property type="molecule type" value="Genomic_DNA"/>
</dbReference>
<dbReference type="SUPFAM" id="SSF81383">
    <property type="entry name" value="F-box domain"/>
    <property type="match status" value="1"/>
</dbReference>
<dbReference type="InterPro" id="IPR047147">
    <property type="entry name" value="FBX5_43"/>
</dbReference>
<evidence type="ECO:0000313" key="3">
    <source>
        <dbReference type="EMBL" id="CAH0381130.1"/>
    </source>
</evidence>
<dbReference type="PROSITE" id="PS50181">
    <property type="entry name" value="FBOX"/>
    <property type="match status" value="1"/>
</dbReference>
<dbReference type="Proteomes" id="UP001152759">
    <property type="component" value="Chromosome 1"/>
</dbReference>
<dbReference type="PANTHER" id="PTHR15493:SF9">
    <property type="entry name" value="GH14043P"/>
    <property type="match status" value="1"/>
</dbReference>
<sequence length="332" mass="37225">MEESSDYDSDKLRKASICSDQIEDSGYGSNLSELSESFPHQTPVNCTPQFHPSSASFVSFSDVKDRQEFLHPSNSCRSDFLTPFQNGPCSSISFANLGKRVNISDEFQTFPSSAKRIRSDSEGEANSTSKASFKDTTGLAEPKFHVSTPYCEFIDKLRYSPSPSSNHSLFGVSHVDFLYFLGVKNIHNPVLQRIYSYLSDHDLYNVARVSKTWHTLVKSNNSTRERIENFLRKPLKENIVPGASLAKVCDDDELPASLIGRVKLMEIQNRTANHQNVQNQGKTASTDKSPPVSPSKVRFHLFQKEAQKLDPGEQLVQCPGVLYRHGKIKPKI</sequence>
<dbReference type="Pfam" id="PF12937">
    <property type="entry name" value="F-box-like"/>
    <property type="match status" value="1"/>
</dbReference>
<name>A0A9P0A167_BEMTA</name>
<evidence type="ECO:0000259" key="2">
    <source>
        <dbReference type="PROSITE" id="PS50181"/>
    </source>
</evidence>
<dbReference type="GO" id="GO:0045835">
    <property type="term" value="P:negative regulation of meiotic nuclear division"/>
    <property type="evidence" value="ECO:0007669"/>
    <property type="project" value="InterPro"/>
</dbReference>
<feature type="compositionally biased region" description="Polar residues" evidence="1">
    <location>
        <begin position="272"/>
        <end position="288"/>
    </location>
</feature>